<evidence type="ECO:0000313" key="1">
    <source>
        <dbReference type="EMBL" id="CAA6802784.1"/>
    </source>
</evidence>
<name>A0A6S6SCM0_9BACT</name>
<dbReference type="AlphaFoldDB" id="A0A6S6SCM0"/>
<proteinExistence type="predicted"/>
<dbReference type="EMBL" id="CACVAZ010000007">
    <property type="protein sequence ID" value="CAA6802784.1"/>
    <property type="molecule type" value="Genomic_DNA"/>
</dbReference>
<organism evidence="1">
    <name type="scientific">uncultured Sulfurovum sp</name>
    <dbReference type="NCBI Taxonomy" id="269237"/>
    <lineage>
        <taxon>Bacteria</taxon>
        <taxon>Pseudomonadati</taxon>
        <taxon>Campylobacterota</taxon>
        <taxon>Epsilonproteobacteria</taxon>
        <taxon>Campylobacterales</taxon>
        <taxon>Sulfurovaceae</taxon>
        <taxon>Sulfurovum</taxon>
        <taxon>environmental samples</taxon>
    </lineage>
</organism>
<evidence type="ECO:0008006" key="2">
    <source>
        <dbReference type="Google" id="ProtNLM"/>
    </source>
</evidence>
<sequence length="320" mass="37472">MIKKLNIVNGDTGIDIIKKAEIAGDFLPWRDFLHEGPVPAGLSLEVLSKIRAKFISDYGLGDFKTIKKEFRERNQKLNTYKLYQKVTLWFEHDLYDQLQLLQILEWFSKQDLEKTNLTLICTNNYLGESSPQQIKKLLQYETPILDEHLQLAQKAWSAFCSETPKKWAELLDEPTALLPFLDSAVYRMLQEYPSTTHGLSRTAHQALLIISNGINERVDIFTKYQSFEERKFMGDVIFWKILEEFKIHNVIEEKEERFNITPLGKKLLDGEKNWLSIATIQRSIGGVNLSQENLWCWDIKNKNIKKYYYSKSLESLLRVK</sequence>
<reference evidence="1" key="1">
    <citation type="submission" date="2020-01" db="EMBL/GenBank/DDBJ databases">
        <authorList>
            <person name="Meier V. D."/>
            <person name="Meier V D."/>
        </authorList>
    </citation>
    <scope>NUCLEOTIDE SEQUENCE</scope>
    <source>
        <strain evidence="1">HLG_WM_MAG_02</strain>
    </source>
</reference>
<accession>A0A6S6SCM0</accession>
<protein>
    <recommendedName>
        <fullName evidence="2">DUF1835 domain-containing protein</fullName>
    </recommendedName>
</protein>
<gene>
    <name evidence="1" type="ORF">HELGO_WM28740</name>
</gene>